<protein>
    <submittedName>
        <fullName evidence="1">Uncharacterized protein</fullName>
    </submittedName>
</protein>
<organism evidence="1 2">
    <name type="scientific">Aureispira anguillae</name>
    <dbReference type="NCBI Taxonomy" id="2864201"/>
    <lineage>
        <taxon>Bacteria</taxon>
        <taxon>Pseudomonadati</taxon>
        <taxon>Bacteroidota</taxon>
        <taxon>Saprospiria</taxon>
        <taxon>Saprospirales</taxon>
        <taxon>Saprospiraceae</taxon>
        <taxon>Aureispira</taxon>
    </lineage>
</organism>
<evidence type="ECO:0000313" key="1">
    <source>
        <dbReference type="EMBL" id="BDS12810.1"/>
    </source>
</evidence>
<keyword evidence="2" id="KW-1185">Reference proteome</keyword>
<dbReference type="AlphaFoldDB" id="A0A915YGW0"/>
<proteinExistence type="predicted"/>
<dbReference type="EMBL" id="AP026867">
    <property type="protein sequence ID" value="BDS12810.1"/>
    <property type="molecule type" value="Genomic_DNA"/>
</dbReference>
<dbReference type="RefSeq" id="WP_264788161.1">
    <property type="nucleotide sequence ID" value="NZ_AP026867.1"/>
</dbReference>
<reference evidence="1" key="1">
    <citation type="submission" date="2022-09" db="EMBL/GenBank/DDBJ databases">
        <title>Aureispira anguillicida sp. nov., isolated from Leptocephalus of Japanese eel Anguilla japonica.</title>
        <authorList>
            <person name="Yuasa K."/>
            <person name="Mekata T."/>
            <person name="Ikunari K."/>
        </authorList>
    </citation>
    <scope>NUCLEOTIDE SEQUENCE</scope>
    <source>
        <strain evidence="1">EL160426</strain>
    </source>
</reference>
<sequence length="222" mass="26115">METLFTFLAFTVSFLLFWRIYHYQKQNKIFNKLTKEWLSLSQQLNLKTNFNELPKPSLLKQMPKPKMWGKLDASNIKIELHYFNSLTIKIALENPTDIEFSLGRKRSNLFGSIFSKLSKEKKSVFDQNFHLFIHPNYKSSILFSPAIKAEVMEVFGSSMDGILLLERQEKHSLPMTDHILDSRADHLLSYSRDNFRMQDQAEQKQVQKIILLMSKIMSEIEC</sequence>
<gene>
    <name evidence="1" type="ORF">AsAng_0035350</name>
</gene>
<dbReference type="Proteomes" id="UP001060919">
    <property type="component" value="Chromosome"/>
</dbReference>
<accession>A0A915YGW0</accession>
<dbReference type="KEGG" id="aup:AsAng_0035350"/>
<name>A0A915YGW0_9BACT</name>
<evidence type="ECO:0000313" key="2">
    <source>
        <dbReference type="Proteomes" id="UP001060919"/>
    </source>
</evidence>